<dbReference type="SUPFAM" id="SSF52058">
    <property type="entry name" value="L domain-like"/>
    <property type="match status" value="4"/>
</dbReference>
<keyword evidence="5" id="KW-0433">Leucine-rich repeat</keyword>
<dbReference type="SMART" id="SM00369">
    <property type="entry name" value="LRR_TYP"/>
    <property type="match status" value="12"/>
</dbReference>
<dbReference type="FunFam" id="3.80.10.10:FF:000041">
    <property type="entry name" value="LRR receptor-like serine/threonine-protein kinase ERECTA"/>
    <property type="match status" value="1"/>
</dbReference>
<dbReference type="PANTHER" id="PTHR48063:SF16">
    <property type="entry name" value="LRR RECEPTOR-LIKE SERINE_THREONINE-PROTEIN KINASE GSO1"/>
    <property type="match status" value="1"/>
</dbReference>
<feature type="signal peptide" evidence="13">
    <location>
        <begin position="1"/>
        <end position="23"/>
    </location>
</feature>
<dbReference type="Gene3D" id="3.80.10.10">
    <property type="entry name" value="Ribonuclease Inhibitor"/>
    <property type="match status" value="5"/>
</dbReference>
<dbReference type="PANTHER" id="PTHR48063">
    <property type="entry name" value="LRR RECEPTOR-LIKE KINASE"/>
    <property type="match status" value="1"/>
</dbReference>
<keyword evidence="4" id="KW-0597">Phosphoprotein</keyword>
<gene>
    <name evidence="16" type="ORF">JCGZ_09913</name>
</gene>
<evidence type="ECO:0000259" key="14">
    <source>
        <dbReference type="Pfam" id="PF08263"/>
    </source>
</evidence>
<evidence type="ECO:0000256" key="6">
    <source>
        <dbReference type="ARBA" id="ARBA00022692"/>
    </source>
</evidence>
<evidence type="ECO:0000256" key="12">
    <source>
        <dbReference type="ARBA" id="ARBA00023180"/>
    </source>
</evidence>
<evidence type="ECO:0000256" key="5">
    <source>
        <dbReference type="ARBA" id="ARBA00022614"/>
    </source>
</evidence>
<proteinExistence type="inferred from homology"/>
<dbReference type="Pfam" id="PF08263">
    <property type="entry name" value="LRRNT_2"/>
    <property type="match status" value="1"/>
</dbReference>
<protein>
    <submittedName>
        <fullName evidence="16">Uncharacterized protein</fullName>
    </submittedName>
</protein>
<feature type="domain" description="Leucine-rich repeat-containing N-terminal plant-type" evidence="14">
    <location>
        <begin position="34"/>
        <end position="71"/>
    </location>
</feature>
<evidence type="ECO:0000256" key="9">
    <source>
        <dbReference type="ARBA" id="ARBA00022989"/>
    </source>
</evidence>
<dbReference type="FunFam" id="3.80.10.10:FF:000095">
    <property type="entry name" value="LRR receptor-like serine/threonine-protein kinase GSO1"/>
    <property type="match status" value="1"/>
</dbReference>
<keyword evidence="8" id="KW-0677">Repeat</keyword>
<dbReference type="InterPro" id="IPR046956">
    <property type="entry name" value="RLP23-like"/>
</dbReference>
<dbReference type="Pfam" id="PF00560">
    <property type="entry name" value="LRR_1"/>
    <property type="match status" value="7"/>
</dbReference>
<comment type="similarity">
    <text evidence="2">Belongs to the RLP family.</text>
</comment>
<dbReference type="FunFam" id="3.80.10.10:FF:001347">
    <property type="entry name" value="LRR receptor-like serine/threonine-protein kinase GSO2"/>
    <property type="match status" value="1"/>
</dbReference>
<evidence type="ECO:0000256" key="8">
    <source>
        <dbReference type="ARBA" id="ARBA00022737"/>
    </source>
</evidence>
<dbReference type="GO" id="GO:0007165">
    <property type="term" value="P:signal transduction"/>
    <property type="evidence" value="ECO:0007669"/>
    <property type="project" value="UniProtKB-ARBA"/>
</dbReference>
<keyword evidence="12" id="KW-0325">Glycoprotein</keyword>
<evidence type="ECO:0000256" key="7">
    <source>
        <dbReference type="ARBA" id="ARBA00022729"/>
    </source>
</evidence>
<reference evidence="16 17" key="1">
    <citation type="journal article" date="2014" name="PLoS ONE">
        <title>Global Analysis of Gene Expression Profiles in Physic Nut (Jatropha curcas L.) Seedlings Exposed to Salt Stress.</title>
        <authorList>
            <person name="Zhang L."/>
            <person name="Zhang C."/>
            <person name="Wu P."/>
            <person name="Chen Y."/>
            <person name="Li M."/>
            <person name="Jiang H."/>
            <person name="Wu G."/>
        </authorList>
    </citation>
    <scope>NUCLEOTIDE SEQUENCE [LARGE SCALE GENOMIC DNA]</scope>
    <source>
        <strain evidence="17">cv. GZQX0401</strain>
        <tissue evidence="16">Young leaves</tissue>
    </source>
</reference>
<dbReference type="Proteomes" id="UP000027138">
    <property type="component" value="Unassembled WGS sequence"/>
</dbReference>
<dbReference type="InterPro" id="IPR055414">
    <property type="entry name" value="LRR_R13L4/SHOC2-like"/>
</dbReference>
<keyword evidence="6" id="KW-0812">Transmembrane</keyword>
<evidence type="ECO:0000256" key="10">
    <source>
        <dbReference type="ARBA" id="ARBA00023136"/>
    </source>
</evidence>
<dbReference type="FunFam" id="3.80.10.10:FF:000111">
    <property type="entry name" value="LRR receptor-like serine/threonine-protein kinase ERECTA"/>
    <property type="match status" value="1"/>
</dbReference>
<keyword evidence="9" id="KW-1133">Transmembrane helix</keyword>
<evidence type="ECO:0000259" key="15">
    <source>
        <dbReference type="Pfam" id="PF23598"/>
    </source>
</evidence>
<organism evidence="16 17">
    <name type="scientific">Jatropha curcas</name>
    <name type="common">Barbados nut</name>
    <dbReference type="NCBI Taxonomy" id="180498"/>
    <lineage>
        <taxon>Eukaryota</taxon>
        <taxon>Viridiplantae</taxon>
        <taxon>Streptophyta</taxon>
        <taxon>Embryophyta</taxon>
        <taxon>Tracheophyta</taxon>
        <taxon>Spermatophyta</taxon>
        <taxon>Magnoliopsida</taxon>
        <taxon>eudicotyledons</taxon>
        <taxon>Gunneridae</taxon>
        <taxon>Pentapetalae</taxon>
        <taxon>rosids</taxon>
        <taxon>fabids</taxon>
        <taxon>Malpighiales</taxon>
        <taxon>Euphorbiaceae</taxon>
        <taxon>Crotonoideae</taxon>
        <taxon>Jatropheae</taxon>
        <taxon>Jatropha</taxon>
    </lineage>
</organism>
<sequence length="990" mass="109353">MQTFTVLWSILLLFTCLEKGVVCLVHAELMYCKESDRRGLLDFKKGLEDSDNRLSSWTGSNCCHWWGVTCDNTTGTVVAVDLRNPSGFDFSGRYGIWTLSGEISPSLTKLKFLKYLDLSFNSFNGKIPDFLSSFEYLQYLNLSNAGFSGAITSNLGNLSNLQVLDISSDFQDLTVENFDWMTGLLSLKHLAMGQVDLSKIGEGWVEALNKLPFLTELHLPFCGLSSFIYSLPVVNFTSLEVIDLSHNDFNSKLPNWIVNISTLVSVDISSSSLYGRIPLGFGELPNLQSLELHQNENLSGSCSQLFKETWRKIQVIDFTINKLHGRLPSSLGNMTSLIYLRLSSNGIQGEIPSSIGMLCNLKHIALSLNNLTGNLPEFLQEAKNCPSKSPLPNLQHLELFGNQLVGKLPDWIGKLKNLVILELGYNSFEGPIPHSFGNLQHLYVLNLKANKLNGSLPDSIGKIPELFILDVSLNEMTGIISEVNFLRLSKLKTLTISANSFILNVSSNWVPPFQLNLLGMGSCLLGPSFPSWLKSQKEIFYVDFSNASISGFIPNWFWEMSSNLYFLNVSFNSMEGNLPNPFSIFPFAIVDMSSNHFCGPIPLPNVEVELLDLSSNNFSGPLPENIVPASIGEMLSLEIIDLSRNNLTGRIPSSIGNCSSLIVLDFQNNILSGEIPTSLGQLNLLQTLHLSNNRFSGEIPSAFQNLTNLETLDLRNSRLTGNIPSWIGKSYPYLRILSLRSNAFYGELPSALSNLSSLQVLDLAENELNGSIPDSFGSLKAMTKQKNLNHYFFNGHYLFTGPYTGHFFQENLVVNVKGQSLEYTKTLSLLTSIDLSGNNLYGVIPEEITKLVGLEFLNLSRNYISGKIPKNISELHQLLSLDLSSNMLSGPIPSCMSSMTFLAYLNLSDNSLSGKIPYEGQMTTFSAPSFSGNSDLCGEPLLKCLPDVSNNGSNNAGSDDEKTTKPGKWFDLSIGLGFAVDEEEFSKVVD</sequence>
<dbReference type="OrthoDB" id="1154620at2759"/>
<keyword evidence="17" id="KW-1185">Reference proteome</keyword>
<evidence type="ECO:0000256" key="1">
    <source>
        <dbReference type="ARBA" id="ARBA00004251"/>
    </source>
</evidence>
<dbReference type="InterPro" id="IPR003591">
    <property type="entry name" value="Leu-rich_rpt_typical-subtyp"/>
</dbReference>
<accession>A0A067KI84</accession>
<dbReference type="FunFam" id="3.80.10.10:FF:000383">
    <property type="entry name" value="Leucine-rich repeat receptor protein kinase EMS1"/>
    <property type="match status" value="1"/>
</dbReference>
<comment type="subcellular location">
    <subcellularLocation>
        <location evidence="1">Cell membrane</location>
        <topology evidence="1">Single-pass type I membrane protein</topology>
    </subcellularLocation>
</comment>
<evidence type="ECO:0000313" key="17">
    <source>
        <dbReference type="Proteomes" id="UP000027138"/>
    </source>
</evidence>
<keyword evidence="3" id="KW-1003">Cell membrane</keyword>
<dbReference type="InterPro" id="IPR032675">
    <property type="entry name" value="LRR_dom_sf"/>
</dbReference>
<evidence type="ECO:0000256" key="13">
    <source>
        <dbReference type="SAM" id="SignalP"/>
    </source>
</evidence>
<dbReference type="Pfam" id="PF13855">
    <property type="entry name" value="LRR_8"/>
    <property type="match status" value="2"/>
</dbReference>
<evidence type="ECO:0000256" key="2">
    <source>
        <dbReference type="ARBA" id="ARBA00009592"/>
    </source>
</evidence>
<dbReference type="GO" id="GO:0005886">
    <property type="term" value="C:plasma membrane"/>
    <property type="evidence" value="ECO:0007669"/>
    <property type="project" value="UniProtKB-SubCell"/>
</dbReference>
<feature type="domain" description="Disease resistance R13L4/SHOC-2-like LRR" evidence="15">
    <location>
        <begin position="391"/>
        <end position="535"/>
    </location>
</feature>
<name>A0A067KI84_JATCU</name>
<dbReference type="Pfam" id="PF23598">
    <property type="entry name" value="LRR_14"/>
    <property type="match status" value="2"/>
</dbReference>
<evidence type="ECO:0000313" key="16">
    <source>
        <dbReference type="EMBL" id="KDP35941.1"/>
    </source>
</evidence>
<feature type="chain" id="PRO_5001642887" evidence="13">
    <location>
        <begin position="24"/>
        <end position="990"/>
    </location>
</feature>
<evidence type="ECO:0000256" key="3">
    <source>
        <dbReference type="ARBA" id="ARBA00022475"/>
    </source>
</evidence>
<keyword evidence="11" id="KW-0675">Receptor</keyword>
<keyword evidence="10" id="KW-0472">Membrane</keyword>
<feature type="domain" description="Disease resistance R13L4/SHOC-2-like LRR" evidence="15">
    <location>
        <begin position="101"/>
        <end position="298"/>
    </location>
</feature>
<dbReference type="InterPro" id="IPR001611">
    <property type="entry name" value="Leu-rich_rpt"/>
</dbReference>
<evidence type="ECO:0000256" key="11">
    <source>
        <dbReference type="ARBA" id="ARBA00023170"/>
    </source>
</evidence>
<keyword evidence="7 13" id="KW-0732">Signal</keyword>
<dbReference type="InterPro" id="IPR013210">
    <property type="entry name" value="LRR_N_plant-typ"/>
</dbReference>
<dbReference type="AlphaFoldDB" id="A0A067KI84"/>
<evidence type="ECO:0000256" key="4">
    <source>
        <dbReference type="ARBA" id="ARBA00022553"/>
    </source>
</evidence>
<dbReference type="EMBL" id="KK914463">
    <property type="protein sequence ID" value="KDP35941.1"/>
    <property type="molecule type" value="Genomic_DNA"/>
</dbReference>